<proteinExistence type="predicted"/>
<organism evidence="1 2">
    <name type="scientific">Pyrus ussuriensis x Pyrus communis</name>
    <dbReference type="NCBI Taxonomy" id="2448454"/>
    <lineage>
        <taxon>Eukaryota</taxon>
        <taxon>Viridiplantae</taxon>
        <taxon>Streptophyta</taxon>
        <taxon>Embryophyta</taxon>
        <taxon>Tracheophyta</taxon>
        <taxon>Spermatophyta</taxon>
        <taxon>Magnoliopsida</taxon>
        <taxon>eudicotyledons</taxon>
        <taxon>Gunneridae</taxon>
        <taxon>Pentapetalae</taxon>
        <taxon>rosids</taxon>
        <taxon>fabids</taxon>
        <taxon>Rosales</taxon>
        <taxon>Rosaceae</taxon>
        <taxon>Amygdaloideae</taxon>
        <taxon>Maleae</taxon>
        <taxon>Pyrus</taxon>
    </lineage>
</organism>
<evidence type="ECO:0000313" key="2">
    <source>
        <dbReference type="Proteomes" id="UP000327157"/>
    </source>
</evidence>
<accession>A0A5N5HH05</accession>
<keyword evidence="2" id="KW-1185">Reference proteome</keyword>
<reference evidence="1 2" key="1">
    <citation type="submission" date="2019-09" db="EMBL/GenBank/DDBJ databases">
        <authorList>
            <person name="Ou C."/>
        </authorList>
    </citation>
    <scope>NUCLEOTIDE SEQUENCE [LARGE SCALE GENOMIC DNA]</scope>
    <source>
        <strain evidence="1">S2</strain>
        <tissue evidence="1">Leaf</tissue>
    </source>
</reference>
<gene>
    <name evidence="1" type="ORF">D8674_017827</name>
</gene>
<dbReference type="AlphaFoldDB" id="A0A5N5HH05"/>
<reference evidence="2" key="2">
    <citation type="submission" date="2019-10" db="EMBL/GenBank/DDBJ databases">
        <title>A de novo genome assembly of a pear dwarfing rootstock.</title>
        <authorList>
            <person name="Wang F."/>
            <person name="Wang J."/>
            <person name="Li S."/>
            <person name="Zhang Y."/>
            <person name="Fang M."/>
            <person name="Ma L."/>
            <person name="Zhao Y."/>
            <person name="Jiang S."/>
        </authorList>
    </citation>
    <scope>NUCLEOTIDE SEQUENCE [LARGE SCALE GENOMIC DNA]</scope>
</reference>
<dbReference type="EMBL" id="SMOL01000160">
    <property type="protein sequence ID" value="KAB2626167.1"/>
    <property type="molecule type" value="Genomic_DNA"/>
</dbReference>
<sequence length="68" mass="7763">MPDELIQPLLPDTVYFSYWRGGAGDVNSFEMIHPITSSAMRRLQISYGRHSLGYGLYLFSLSFPEGEF</sequence>
<dbReference type="Proteomes" id="UP000327157">
    <property type="component" value="Chromosome 16"/>
</dbReference>
<name>A0A5N5HH05_9ROSA</name>
<protein>
    <submittedName>
        <fullName evidence="1">Disease resistance protein RPM1-like</fullName>
    </submittedName>
</protein>
<comment type="caution">
    <text evidence="1">The sequence shown here is derived from an EMBL/GenBank/DDBJ whole genome shotgun (WGS) entry which is preliminary data.</text>
</comment>
<evidence type="ECO:0000313" key="1">
    <source>
        <dbReference type="EMBL" id="KAB2626167.1"/>
    </source>
</evidence>
<reference evidence="1 2" key="3">
    <citation type="submission" date="2019-11" db="EMBL/GenBank/DDBJ databases">
        <title>A de novo genome assembly of a pear dwarfing rootstock.</title>
        <authorList>
            <person name="Wang F."/>
            <person name="Wang J."/>
            <person name="Li S."/>
            <person name="Zhang Y."/>
            <person name="Fang M."/>
            <person name="Ma L."/>
            <person name="Zhao Y."/>
            <person name="Jiang S."/>
        </authorList>
    </citation>
    <scope>NUCLEOTIDE SEQUENCE [LARGE SCALE GENOMIC DNA]</scope>
    <source>
        <strain evidence="1">S2</strain>
        <tissue evidence="1">Leaf</tissue>
    </source>
</reference>